<gene>
    <name evidence="5" type="ORF">DXA39_01970</name>
</gene>
<name>A0A3E2TLF6_9FIRM</name>
<reference evidence="5 6" key="1">
    <citation type="submission" date="2018-08" db="EMBL/GenBank/DDBJ databases">
        <title>A genome reference for cultivated species of the human gut microbiota.</title>
        <authorList>
            <person name="Zou Y."/>
            <person name="Xue W."/>
            <person name="Luo G."/>
        </authorList>
    </citation>
    <scope>NUCLEOTIDE SEQUENCE [LARGE SCALE GENOMIC DNA]</scope>
    <source>
        <strain evidence="5 6">OF01-3</strain>
    </source>
</reference>
<dbReference type="InterPro" id="IPR004381">
    <property type="entry name" value="Glycerate_kinase"/>
</dbReference>
<evidence type="ECO:0000313" key="5">
    <source>
        <dbReference type="EMBL" id="RGB78241.1"/>
    </source>
</evidence>
<dbReference type="NCBIfam" id="TIGR00045">
    <property type="entry name" value="glycerate kinase"/>
    <property type="match status" value="1"/>
</dbReference>
<evidence type="ECO:0000256" key="3">
    <source>
        <dbReference type="ARBA" id="ARBA00022777"/>
    </source>
</evidence>
<evidence type="ECO:0000256" key="4">
    <source>
        <dbReference type="PIRNR" id="PIRNR006078"/>
    </source>
</evidence>
<evidence type="ECO:0000256" key="1">
    <source>
        <dbReference type="ARBA" id="ARBA00006284"/>
    </source>
</evidence>
<evidence type="ECO:0000313" key="6">
    <source>
        <dbReference type="Proteomes" id="UP000261011"/>
    </source>
</evidence>
<accession>A0A3E2TLF6</accession>
<dbReference type="PIRSF" id="PIRSF006078">
    <property type="entry name" value="GlxK"/>
    <property type="match status" value="1"/>
</dbReference>
<dbReference type="AlphaFoldDB" id="A0A3E2TLF6"/>
<organism evidence="5 6">
    <name type="scientific">Anaerococcus nagyae</name>
    <dbReference type="NCBI Taxonomy" id="1755241"/>
    <lineage>
        <taxon>Bacteria</taxon>
        <taxon>Bacillati</taxon>
        <taxon>Bacillota</taxon>
        <taxon>Tissierellia</taxon>
        <taxon>Tissierellales</taxon>
        <taxon>Peptoniphilaceae</taxon>
        <taxon>Anaerococcus</taxon>
    </lineage>
</organism>
<dbReference type="RefSeq" id="WP_117520568.1">
    <property type="nucleotide sequence ID" value="NZ_AP031484.1"/>
</dbReference>
<dbReference type="InterPro" id="IPR036129">
    <property type="entry name" value="Glycerate_kinase_sf"/>
</dbReference>
<dbReference type="SUPFAM" id="SSF110738">
    <property type="entry name" value="Glycerate kinase I"/>
    <property type="match status" value="1"/>
</dbReference>
<dbReference type="PANTHER" id="PTHR21599:SF0">
    <property type="entry name" value="GLYCERATE KINASE"/>
    <property type="match status" value="1"/>
</dbReference>
<sequence length="378" mass="40786">MKILVMMDSFKGSLSSIEAGNTIKNTLEKRKIPHEVEVLPIADGGEGTVESLIGLSDIEEIKVKVNNPLFESQIARYAYSEKSRLAIMEMSQASGLTLIKDKLSPMKASTYGVGEMIIDALDKGARHFVIGIGGSATNDGGIGMLSALGFKFLDIDGNEIKPGIEGVYDLVEIDDSKVDPRVKEADFDIACDVDNPLNGENGSAYVYGPQKGATSEEVKIIDELLLKYHNITKQYISSADNSIKGVGAAGGLGYGFKTFLDANLSHGIDLILNLLDAENHIKKADLIITGEGKIDFQTSMGKAPVGVAKLAKKYNKAVIAFAGIVDNEAVAVNNEGIDAFFPIIDKITSINEAMSIEKSKENLNRCVTQVFNIIDMWR</sequence>
<keyword evidence="6" id="KW-1185">Reference proteome</keyword>
<dbReference type="InterPro" id="IPR018197">
    <property type="entry name" value="Glycerate_kinase_RE-like"/>
</dbReference>
<proteinExistence type="inferred from homology"/>
<dbReference type="Pfam" id="PF02595">
    <property type="entry name" value="Gly_kinase"/>
    <property type="match status" value="1"/>
</dbReference>
<comment type="caution">
    <text evidence="5">The sequence shown here is derived from an EMBL/GenBank/DDBJ whole genome shotgun (WGS) entry which is preliminary data.</text>
</comment>
<comment type="similarity">
    <text evidence="1 4">Belongs to the glycerate kinase type-1 family.</text>
</comment>
<keyword evidence="2 4" id="KW-0808">Transferase</keyword>
<dbReference type="Gene3D" id="3.40.50.10350">
    <property type="entry name" value="Glycerate kinase, domain 1"/>
    <property type="match status" value="1"/>
</dbReference>
<dbReference type="Gene3D" id="3.90.1510.10">
    <property type="entry name" value="Glycerate kinase, domain 2"/>
    <property type="match status" value="1"/>
</dbReference>
<dbReference type="Proteomes" id="UP000261011">
    <property type="component" value="Unassembled WGS sequence"/>
</dbReference>
<dbReference type="InterPro" id="IPR018193">
    <property type="entry name" value="Glyc_kinase_flavodox-like_fold"/>
</dbReference>
<dbReference type="PANTHER" id="PTHR21599">
    <property type="entry name" value="GLYCERATE KINASE"/>
    <property type="match status" value="1"/>
</dbReference>
<dbReference type="GO" id="GO:0008887">
    <property type="term" value="F:glycerate kinase activity"/>
    <property type="evidence" value="ECO:0007669"/>
    <property type="project" value="UniProtKB-UniRule"/>
</dbReference>
<dbReference type="OrthoDB" id="9774290at2"/>
<evidence type="ECO:0000256" key="2">
    <source>
        <dbReference type="ARBA" id="ARBA00022679"/>
    </source>
</evidence>
<protein>
    <submittedName>
        <fullName evidence="5">Glycerate kinase</fullName>
    </submittedName>
</protein>
<keyword evidence="3 4" id="KW-0418">Kinase</keyword>
<dbReference type="GO" id="GO:0031388">
    <property type="term" value="P:organic acid phosphorylation"/>
    <property type="evidence" value="ECO:0007669"/>
    <property type="project" value="UniProtKB-UniRule"/>
</dbReference>
<dbReference type="EMBL" id="QVEU01000001">
    <property type="protein sequence ID" value="RGB78241.1"/>
    <property type="molecule type" value="Genomic_DNA"/>
</dbReference>